<dbReference type="InterPro" id="IPR005107">
    <property type="entry name" value="CO_DH_flav_C"/>
</dbReference>
<keyword evidence="2" id="KW-0274">FAD</keyword>
<dbReference type="InterPro" id="IPR016167">
    <property type="entry name" value="FAD-bd_PCMH_sub1"/>
</dbReference>
<dbReference type="PANTHER" id="PTHR42659:SF9">
    <property type="entry name" value="XANTHINE DEHYDROGENASE FAD-BINDING SUBUNIT XDHB-RELATED"/>
    <property type="match status" value="1"/>
</dbReference>
<sequence>MYDMKALYEAESVAHAIALLQEHPQAQIIAGGSDVLVQMREGKRAGAELVSLFGLDELRGVKLEEDKTIRIGSLTSFSHITKDSIIQKYINVLGEAVDKVGGPQIRNIGTIGGNTCNGVTSADSASTLFAWDAIIELTGPEGIRKLPIREFYIKAGKVDLRPAEIQTGILIPRKSYEGYCGHYIKYAMRGAMDIATLGCSVNVKLSEDKKQIEDVRIAYGVAGPIPMRAVHAEQAGKGRQIEDSTIELIGDTVLEDVTPRDSWRASKAFREHISKVLCKRALKESIRLAGGVYHE</sequence>
<dbReference type="Gene3D" id="3.30.465.10">
    <property type="match status" value="1"/>
</dbReference>
<accession>A0A174D7C5</accession>
<dbReference type="AlphaFoldDB" id="A0A174D7C5"/>
<dbReference type="Pfam" id="PF03450">
    <property type="entry name" value="CO_deh_flav_C"/>
    <property type="match status" value="1"/>
</dbReference>
<dbReference type="EC" id="1.17.1.5" evidence="5"/>
<dbReference type="NCBIfam" id="NF007427">
    <property type="entry name" value="PRK09971.1"/>
    <property type="match status" value="1"/>
</dbReference>
<dbReference type="InterPro" id="IPR036683">
    <property type="entry name" value="CO_DH_flav_C_dom_sf"/>
</dbReference>
<evidence type="ECO:0000256" key="1">
    <source>
        <dbReference type="ARBA" id="ARBA00022630"/>
    </source>
</evidence>
<dbReference type="NCBIfam" id="NF043083">
    <property type="entry name" value="XdhB_XDHase"/>
    <property type="match status" value="1"/>
</dbReference>
<dbReference type="InterPro" id="IPR050031">
    <property type="entry name" value="XdhB_XDHase"/>
</dbReference>
<organism evidence="5 6">
    <name type="scientific">Faecalicatena contorta</name>
    <dbReference type="NCBI Taxonomy" id="39482"/>
    <lineage>
        <taxon>Bacteria</taxon>
        <taxon>Bacillati</taxon>
        <taxon>Bacillota</taxon>
        <taxon>Clostridia</taxon>
        <taxon>Lachnospirales</taxon>
        <taxon>Lachnospiraceae</taxon>
        <taxon>Faecalicatena</taxon>
    </lineage>
</organism>
<dbReference type="GO" id="GO:0071949">
    <property type="term" value="F:FAD binding"/>
    <property type="evidence" value="ECO:0007669"/>
    <property type="project" value="InterPro"/>
</dbReference>
<keyword evidence="3 5" id="KW-0560">Oxidoreductase</keyword>
<dbReference type="Pfam" id="PF00941">
    <property type="entry name" value="FAD_binding_5"/>
    <property type="match status" value="1"/>
</dbReference>
<dbReference type="SMART" id="SM01092">
    <property type="entry name" value="CO_deh_flav_C"/>
    <property type="match status" value="1"/>
</dbReference>
<protein>
    <submittedName>
        <fullName evidence="5">Nicotinate dehydrogenase FAD-subunit</fullName>
        <ecNumber evidence="5">1.17.1.5</ecNumber>
    </submittedName>
</protein>
<evidence type="ECO:0000313" key="5">
    <source>
        <dbReference type="EMBL" id="CUO21511.1"/>
    </source>
</evidence>
<dbReference type="InterPro" id="IPR016169">
    <property type="entry name" value="FAD-bd_PCMH_sub2"/>
</dbReference>
<dbReference type="Gene3D" id="3.30.390.50">
    <property type="entry name" value="CO dehydrogenase flavoprotein, C-terminal domain"/>
    <property type="match status" value="1"/>
</dbReference>
<reference evidence="5 6" key="1">
    <citation type="submission" date="2015-09" db="EMBL/GenBank/DDBJ databases">
        <authorList>
            <consortium name="Pathogen Informatics"/>
        </authorList>
    </citation>
    <scope>NUCLEOTIDE SEQUENCE [LARGE SCALE GENOMIC DNA]</scope>
    <source>
        <strain evidence="5 6">2789STDY5834876</strain>
    </source>
</reference>
<evidence type="ECO:0000256" key="2">
    <source>
        <dbReference type="ARBA" id="ARBA00022827"/>
    </source>
</evidence>
<dbReference type="InterPro" id="IPR002346">
    <property type="entry name" value="Mopterin_DH_FAD-bd"/>
</dbReference>
<name>A0A174D7C5_9FIRM</name>
<dbReference type="OrthoDB" id="9789842at2"/>
<dbReference type="EMBL" id="CYZU01000011">
    <property type="protein sequence ID" value="CUO21511.1"/>
    <property type="molecule type" value="Genomic_DNA"/>
</dbReference>
<dbReference type="FunFam" id="3.30.465.10:FF:000017">
    <property type="entry name" value="Xanthine dehydrogenase, FAD binding subunit"/>
    <property type="match status" value="1"/>
</dbReference>
<dbReference type="PROSITE" id="PS51387">
    <property type="entry name" value="FAD_PCMH"/>
    <property type="match status" value="1"/>
</dbReference>
<dbReference type="InterPro" id="IPR016166">
    <property type="entry name" value="FAD-bd_PCMH"/>
</dbReference>
<gene>
    <name evidence="5" type="primary">ndhF</name>
    <name evidence="5" type="ORF">ERS852491_01585</name>
</gene>
<dbReference type="Gene3D" id="3.30.43.10">
    <property type="entry name" value="Uridine Diphospho-n-acetylenolpyruvylglucosamine Reductase, domain 2"/>
    <property type="match status" value="1"/>
</dbReference>
<dbReference type="GO" id="GO:0004854">
    <property type="term" value="F:xanthine dehydrogenase activity"/>
    <property type="evidence" value="ECO:0007669"/>
    <property type="project" value="InterPro"/>
</dbReference>
<dbReference type="Proteomes" id="UP000095544">
    <property type="component" value="Unassembled WGS sequence"/>
</dbReference>
<dbReference type="PANTHER" id="PTHR42659">
    <property type="entry name" value="XANTHINE DEHYDROGENASE SUBUNIT C-RELATED"/>
    <property type="match status" value="1"/>
</dbReference>
<evidence type="ECO:0000313" key="6">
    <source>
        <dbReference type="Proteomes" id="UP000095544"/>
    </source>
</evidence>
<evidence type="ECO:0000259" key="4">
    <source>
        <dbReference type="PROSITE" id="PS51387"/>
    </source>
</evidence>
<evidence type="ECO:0000256" key="3">
    <source>
        <dbReference type="ARBA" id="ARBA00023002"/>
    </source>
</evidence>
<dbReference type="GO" id="GO:0050138">
    <property type="term" value="F:nicotinate dehydrogenase activity"/>
    <property type="evidence" value="ECO:0007669"/>
    <property type="project" value="UniProtKB-EC"/>
</dbReference>
<feature type="domain" description="FAD-binding PCMH-type" evidence="4">
    <location>
        <begin position="1"/>
        <end position="176"/>
    </location>
</feature>
<dbReference type="SUPFAM" id="SSF56176">
    <property type="entry name" value="FAD-binding/transporter-associated domain-like"/>
    <property type="match status" value="1"/>
</dbReference>
<proteinExistence type="predicted"/>
<dbReference type="InterPro" id="IPR051312">
    <property type="entry name" value="Diverse_Substr_Oxidored"/>
</dbReference>
<dbReference type="InterPro" id="IPR036318">
    <property type="entry name" value="FAD-bd_PCMH-like_sf"/>
</dbReference>
<keyword evidence="1" id="KW-0285">Flavoprotein</keyword>
<dbReference type="STRING" id="39482.ERS852491_01585"/>
<dbReference type="RefSeq" id="WP_050641340.1">
    <property type="nucleotide sequence ID" value="NZ_CABKUE010000009.1"/>
</dbReference>
<dbReference type="SUPFAM" id="SSF55447">
    <property type="entry name" value="CO dehydrogenase flavoprotein C-terminal domain-like"/>
    <property type="match status" value="1"/>
</dbReference>
<dbReference type="GO" id="GO:0002197">
    <property type="term" value="C:xanthine dehydrogenase complex"/>
    <property type="evidence" value="ECO:0007669"/>
    <property type="project" value="InterPro"/>
</dbReference>